<dbReference type="Ensembl" id="ENSACUT00000016138.1">
    <property type="protein sequence ID" value="ENSACUP00000015115.1"/>
    <property type="gene ID" value="ENSACUG00000010180.1"/>
</dbReference>
<dbReference type="Pfam" id="PF10149">
    <property type="entry name" value="TM231"/>
    <property type="match status" value="1"/>
</dbReference>
<evidence type="ECO:0000313" key="2">
    <source>
        <dbReference type="Proteomes" id="UP000472269"/>
    </source>
</evidence>
<dbReference type="InterPro" id="IPR019306">
    <property type="entry name" value="TMEM231"/>
</dbReference>
<reference evidence="1" key="1">
    <citation type="submission" date="2025-08" db="UniProtKB">
        <authorList>
            <consortium name="Ensembl"/>
        </authorList>
    </citation>
    <scope>IDENTIFICATION</scope>
</reference>
<protein>
    <submittedName>
        <fullName evidence="1">Transmembrane protein 231</fullName>
    </submittedName>
</protein>
<evidence type="ECO:0000313" key="1">
    <source>
        <dbReference type="Ensembl" id="ENSACUP00000015115.1"/>
    </source>
</evidence>
<reference evidence="1" key="2">
    <citation type="submission" date="2025-09" db="UniProtKB">
        <authorList>
            <consortium name="Ensembl"/>
        </authorList>
    </citation>
    <scope>IDENTIFICATION</scope>
</reference>
<name>A0A663MRN7_ATHCN</name>
<sequence length="124" mass="14238">FLCVSSVMTPVMFSPLRGRLSINHTFSQNTREEDKNQDGKMDQLYFKLELPLQPTEHVVENVNTCDAEHGFSSVFFSCARVSTLYEWRPETEPEIQSYWDRNGKPECVAVYFRIAVVSILAAVL</sequence>
<accession>A0A663MRN7</accession>
<gene>
    <name evidence="1" type="primary">TMEM231</name>
</gene>
<dbReference type="AlphaFoldDB" id="A0A663MRN7"/>
<proteinExistence type="predicted"/>
<keyword evidence="2" id="KW-1185">Reference proteome</keyword>
<dbReference type="Proteomes" id="UP000472269">
    <property type="component" value="Unplaced"/>
</dbReference>
<organism evidence="1 2">
    <name type="scientific">Athene cunicularia</name>
    <name type="common">Burrowing owl</name>
    <name type="synonym">Speotyto cunicularia</name>
    <dbReference type="NCBI Taxonomy" id="194338"/>
    <lineage>
        <taxon>Eukaryota</taxon>
        <taxon>Metazoa</taxon>
        <taxon>Chordata</taxon>
        <taxon>Craniata</taxon>
        <taxon>Vertebrata</taxon>
        <taxon>Euteleostomi</taxon>
        <taxon>Archelosauria</taxon>
        <taxon>Archosauria</taxon>
        <taxon>Dinosauria</taxon>
        <taxon>Saurischia</taxon>
        <taxon>Theropoda</taxon>
        <taxon>Coelurosauria</taxon>
        <taxon>Aves</taxon>
        <taxon>Neognathae</taxon>
        <taxon>Neoaves</taxon>
        <taxon>Telluraves</taxon>
        <taxon>Strigiformes</taxon>
        <taxon>Strigidae</taxon>
        <taxon>Athene</taxon>
    </lineage>
</organism>